<comment type="caution">
    <text evidence="1">The sequence shown here is derived from an EMBL/GenBank/DDBJ whole genome shotgun (WGS) entry which is preliminary data.</text>
</comment>
<evidence type="ECO:0000313" key="2">
    <source>
        <dbReference type="Proteomes" id="UP000230033"/>
    </source>
</evidence>
<dbReference type="SUPFAM" id="SSF143011">
    <property type="entry name" value="RelE-like"/>
    <property type="match status" value="1"/>
</dbReference>
<protein>
    <submittedName>
        <fullName evidence="1">Uncharacterized protein</fullName>
    </submittedName>
</protein>
<dbReference type="Proteomes" id="UP000230033">
    <property type="component" value="Unassembled WGS sequence"/>
</dbReference>
<dbReference type="EMBL" id="PEZJ01000010">
    <property type="protein sequence ID" value="PIS14064.1"/>
    <property type="molecule type" value="Genomic_DNA"/>
</dbReference>
<accession>A0A2H0WN49</accession>
<proteinExistence type="predicted"/>
<reference evidence="2" key="1">
    <citation type="submission" date="2017-09" db="EMBL/GenBank/DDBJ databases">
        <title>Depth-based differentiation of microbial function through sediment-hosted aquifers and enrichment of novel symbionts in the deep terrestrial subsurface.</title>
        <authorList>
            <person name="Probst A.J."/>
            <person name="Ladd B."/>
            <person name="Jarett J.K."/>
            <person name="Geller-Mcgrath D.E."/>
            <person name="Sieber C.M.K."/>
            <person name="Emerson J.B."/>
            <person name="Anantharaman K."/>
            <person name="Thomas B.C."/>
            <person name="Malmstrom R."/>
            <person name="Stieglmeier M."/>
            <person name="Klingl A."/>
            <person name="Woyke T."/>
            <person name="Ryan C.M."/>
            <person name="Banfield J.F."/>
        </authorList>
    </citation>
    <scope>NUCLEOTIDE SEQUENCE [LARGE SCALE GENOMIC DNA]</scope>
</reference>
<name>A0A2H0WN49_9BACT</name>
<gene>
    <name evidence="1" type="ORF">COT65_00855</name>
</gene>
<sequence>MSNVTISKNAKSKAEKYQIRKKFDKQVRFLRVNPQHNSLNLKPLKSMSANGIWEFRIDRHYRGLVIKRGTNSVEVYDVIKHLK</sequence>
<evidence type="ECO:0000313" key="1">
    <source>
        <dbReference type="EMBL" id="PIS14064.1"/>
    </source>
</evidence>
<organism evidence="1 2">
    <name type="scientific">Candidatus Shapirobacteria bacterium CG09_land_8_20_14_0_10_47_13</name>
    <dbReference type="NCBI Taxonomy" id="1974481"/>
    <lineage>
        <taxon>Bacteria</taxon>
        <taxon>Candidatus Shapironibacteriota</taxon>
    </lineage>
</organism>
<dbReference type="InterPro" id="IPR035093">
    <property type="entry name" value="RelE/ParE_toxin_dom_sf"/>
</dbReference>
<dbReference type="AlphaFoldDB" id="A0A2H0WN49"/>